<protein>
    <submittedName>
        <fullName evidence="2">Uncharacterized protein</fullName>
    </submittedName>
</protein>
<reference evidence="2" key="1">
    <citation type="submission" date="2023-06" db="EMBL/GenBank/DDBJ databases">
        <title>Genomic analysis of the entomopathogenic nematode Steinernema hermaphroditum.</title>
        <authorList>
            <person name="Schwarz E.M."/>
            <person name="Heppert J.K."/>
            <person name="Baniya A."/>
            <person name="Schwartz H.T."/>
            <person name="Tan C.-H."/>
            <person name="Antoshechkin I."/>
            <person name="Sternberg P.W."/>
            <person name="Goodrich-Blair H."/>
            <person name="Dillman A.R."/>
        </authorList>
    </citation>
    <scope>NUCLEOTIDE SEQUENCE</scope>
    <source>
        <strain evidence="2">PS9179</strain>
        <tissue evidence="2">Whole animal</tissue>
    </source>
</reference>
<organism evidence="2 3">
    <name type="scientific">Steinernema hermaphroditum</name>
    <dbReference type="NCBI Taxonomy" id="289476"/>
    <lineage>
        <taxon>Eukaryota</taxon>
        <taxon>Metazoa</taxon>
        <taxon>Ecdysozoa</taxon>
        <taxon>Nematoda</taxon>
        <taxon>Chromadorea</taxon>
        <taxon>Rhabditida</taxon>
        <taxon>Tylenchina</taxon>
        <taxon>Panagrolaimomorpha</taxon>
        <taxon>Strongyloidoidea</taxon>
        <taxon>Steinernematidae</taxon>
        <taxon>Steinernema</taxon>
    </lineage>
</organism>
<evidence type="ECO:0000313" key="2">
    <source>
        <dbReference type="EMBL" id="KAK0403454.1"/>
    </source>
</evidence>
<sequence length="98" mass="10941">MSHRSIKREPHGPSRSRSPSVIDVEGETSTPIADFESYRAFFSGELRHLAPKHKQRAMSRILDAAQNELEQVEEAKRKKAEERDRQRNGGAGGGASRA</sequence>
<accession>A0AA39HDP8</accession>
<dbReference type="EMBL" id="JAUCMV010000004">
    <property type="protein sequence ID" value="KAK0403454.1"/>
    <property type="molecule type" value="Genomic_DNA"/>
</dbReference>
<comment type="caution">
    <text evidence="2">The sequence shown here is derived from an EMBL/GenBank/DDBJ whole genome shotgun (WGS) entry which is preliminary data.</text>
</comment>
<feature type="region of interest" description="Disordered" evidence="1">
    <location>
        <begin position="71"/>
        <end position="98"/>
    </location>
</feature>
<keyword evidence="3" id="KW-1185">Reference proteome</keyword>
<evidence type="ECO:0000256" key="1">
    <source>
        <dbReference type="SAM" id="MobiDB-lite"/>
    </source>
</evidence>
<name>A0AA39HDP8_9BILA</name>
<proteinExistence type="predicted"/>
<dbReference type="Proteomes" id="UP001175271">
    <property type="component" value="Unassembled WGS sequence"/>
</dbReference>
<dbReference type="AlphaFoldDB" id="A0AA39HDP8"/>
<feature type="compositionally biased region" description="Gly residues" evidence="1">
    <location>
        <begin position="89"/>
        <end position="98"/>
    </location>
</feature>
<gene>
    <name evidence="2" type="ORF">QR680_016927</name>
</gene>
<feature type="compositionally biased region" description="Basic and acidic residues" evidence="1">
    <location>
        <begin position="73"/>
        <end position="87"/>
    </location>
</feature>
<feature type="region of interest" description="Disordered" evidence="1">
    <location>
        <begin position="1"/>
        <end position="29"/>
    </location>
</feature>
<evidence type="ECO:0000313" key="3">
    <source>
        <dbReference type="Proteomes" id="UP001175271"/>
    </source>
</evidence>